<sequence>MFRSVDAATIRIAAHSWPDGPAPWPHRSDASGIADWLQATWRKVGLAEAVWSASPEFAARAEAVLATGDATPDRGWRMALTLARYMVRAQRRATPFGLFSGVATLRFDTVAAVVPAGQPAIRVRPDASWLASLIARLEAEPDVRRRLPVQANNLALVNGPRIVVARRPHASASAESTSVRSTAAVRLAVSLARAPVPWAELVDTVAAAFPGFPRASAEVMVAGLVDHGVLICALRPPSTCTDPIRHVLDTLDAAFDGAPEGQRALRAELRSLHGRLGGTSAGSATYLRGLADHMRSVATATQPLAVDLQLADQIALPEQVAAEITASVDVLRRLTPDPAGRPEWRAYRARFVDRYGMTAVVPLARLVDPLVGLGFPEHFGAVADAPAALLSGRDERLLAMAQQALLDGAREMVLDDTAVEWLAGTGRVTGPVSPHVDVSAEVRAVSLEALTQGRFTVALTGMGRSAMATSGRFLDGLPYADRELMCREFAGLPVAVAGAMPAQLSFPPRKLHTQNVLSSRQVLPWLVSLAEHRPVAENVLGLDDLGVTAGRDRLVLVSMSRRRVVEPTVAHAAAVHTMPLLGRFLLELPRATDARLKPFDWGAASCLPFRPALRYGRVLLAAARWRVDPTSLPDANASDGEWLTAWEALRTRLRLPAWVQVGNGDQRLRLNLDQSMDRALLRAHLDASAGPVTVVDAASPEDFGWLSGRAHEIVVPVASTVAPAAAPAAVTARGAWPPPAPPEPVIPGASGLLSASVAVEPSTMELVVMRGLPALFADWPEPPLWWFVRMQRPTPHLRLRLHTDDYGDAAVRVGRWVAALRQQRLAGDWSLDTYHPESGRYGCGTALAAAEKLFAADSTAALAQLVAQPESGIDRQALTALSMVDLAASLLGSRADGCEWLVARPEQTGQAPVQRDVLRQAVTLDPSELPELIQHAWQERSRAANRYAAELSAVAGPVTPASVLASLMHLHFVRALGPDEDAEQLTYRLARHVALAAVRRRVRAVGASR</sequence>
<dbReference type="OrthoDB" id="1273722at2"/>
<comment type="caution">
    <text evidence="3">The sequence shown here is derived from an EMBL/GenBank/DDBJ whole genome shotgun (WGS) entry which is preliminary data.</text>
</comment>
<name>A0A2W2CTN7_9ACTN</name>
<evidence type="ECO:0000313" key="4">
    <source>
        <dbReference type="Proteomes" id="UP000248749"/>
    </source>
</evidence>
<protein>
    <submittedName>
        <fullName evidence="3">Lantibiotic dehydratase</fullName>
    </submittedName>
</protein>
<dbReference type="RefSeq" id="WP_111132228.1">
    <property type="nucleotide sequence ID" value="NZ_POUB01000003.1"/>
</dbReference>
<gene>
    <name evidence="3" type="ORF">C1I99_00850</name>
</gene>
<accession>A0A2W2CTN7</accession>
<dbReference type="EMBL" id="POUB01000003">
    <property type="protein sequence ID" value="PZG02876.1"/>
    <property type="molecule type" value="Genomic_DNA"/>
</dbReference>
<dbReference type="Pfam" id="PF04738">
    <property type="entry name" value="Lant_dehydr_N"/>
    <property type="match status" value="1"/>
</dbReference>
<dbReference type="NCBIfam" id="TIGR03891">
    <property type="entry name" value="thiopep_ocin"/>
    <property type="match status" value="1"/>
</dbReference>
<dbReference type="InterPro" id="IPR006827">
    <property type="entry name" value="Lant_deHydtase_N"/>
</dbReference>
<feature type="domain" description="Thiopeptide-type bacteriocin biosynthesis" evidence="2">
    <location>
        <begin position="755"/>
        <end position="993"/>
    </location>
</feature>
<keyword evidence="4" id="KW-1185">Reference proteome</keyword>
<dbReference type="Proteomes" id="UP000248749">
    <property type="component" value="Unassembled WGS sequence"/>
</dbReference>
<evidence type="ECO:0000313" key="3">
    <source>
        <dbReference type="EMBL" id="PZG02876.1"/>
    </source>
</evidence>
<feature type="domain" description="Lantibiotic dehydratase N-terminal" evidence="1">
    <location>
        <begin position="46"/>
        <end position="681"/>
    </location>
</feature>
<organism evidence="3 4">
    <name type="scientific">Micromonospora deserti</name>
    <dbReference type="NCBI Taxonomy" id="2070366"/>
    <lineage>
        <taxon>Bacteria</taxon>
        <taxon>Bacillati</taxon>
        <taxon>Actinomycetota</taxon>
        <taxon>Actinomycetes</taxon>
        <taxon>Micromonosporales</taxon>
        <taxon>Micromonosporaceae</taxon>
        <taxon>Micromonospora</taxon>
    </lineage>
</organism>
<dbReference type="InterPro" id="IPR023809">
    <property type="entry name" value="Thiopep_bacteriocin_synth_dom"/>
</dbReference>
<evidence type="ECO:0000259" key="1">
    <source>
        <dbReference type="Pfam" id="PF04738"/>
    </source>
</evidence>
<proteinExistence type="predicted"/>
<dbReference type="Pfam" id="PF14028">
    <property type="entry name" value="Lant_dehydr_C"/>
    <property type="match status" value="1"/>
</dbReference>
<dbReference type="AlphaFoldDB" id="A0A2W2CTN7"/>
<reference evidence="3 4" key="1">
    <citation type="submission" date="2018-01" db="EMBL/GenBank/DDBJ databases">
        <title>Draft genome sequence of Salinispora sp. 13K206.</title>
        <authorList>
            <person name="Sahin N."/>
            <person name="Saygin H."/>
            <person name="Ay H."/>
        </authorList>
    </citation>
    <scope>NUCLEOTIDE SEQUENCE [LARGE SCALE GENOMIC DNA]</scope>
    <source>
        <strain evidence="3 4">13K206</strain>
    </source>
</reference>
<evidence type="ECO:0000259" key="2">
    <source>
        <dbReference type="Pfam" id="PF14028"/>
    </source>
</evidence>